<accession>A0A0F8ZRR4</accession>
<dbReference type="EMBL" id="LAZR01058829">
    <property type="protein sequence ID" value="KKK69074.1"/>
    <property type="molecule type" value="Genomic_DNA"/>
</dbReference>
<evidence type="ECO:0000313" key="1">
    <source>
        <dbReference type="EMBL" id="KKK69074.1"/>
    </source>
</evidence>
<name>A0A0F8ZRR4_9ZZZZ</name>
<protein>
    <submittedName>
        <fullName evidence="1">Uncharacterized protein</fullName>
    </submittedName>
</protein>
<reference evidence="1" key="1">
    <citation type="journal article" date="2015" name="Nature">
        <title>Complex archaea that bridge the gap between prokaryotes and eukaryotes.</title>
        <authorList>
            <person name="Spang A."/>
            <person name="Saw J.H."/>
            <person name="Jorgensen S.L."/>
            <person name="Zaremba-Niedzwiedzka K."/>
            <person name="Martijn J."/>
            <person name="Lind A.E."/>
            <person name="van Eijk R."/>
            <person name="Schleper C."/>
            <person name="Guy L."/>
            <person name="Ettema T.J."/>
        </authorList>
    </citation>
    <scope>NUCLEOTIDE SEQUENCE</scope>
</reference>
<feature type="non-terminal residue" evidence="1">
    <location>
        <position position="1"/>
    </location>
</feature>
<gene>
    <name evidence="1" type="ORF">LCGC14_2937700</name>
</gene>
<organism evidence="1">
    <name type="scientific">marine sediment metagenome</name>
    <dbReference type="NCBI Taxonomy" id="412755"/>
    <lineage>
        <taxon>unclassified sequences</taxon>
        <taxon>metagenomes</taxon>
        <taxon>ecological metagenomes</taxon>
    </lineage>
</organism>
<sequence>EAMSVDRRGWERAEALTRHIGRLYG</sequence>
<comment type="caution">
    <text evidence="1">The sequence shown here is derived from an EMBL/GenBank/DDBJ whole genome shotgun (WGS) entry which is preliminary data.</text>
</comment>
<dbReference type="AlphaFoldDB" id="A0A0F8ZRR4"/>
<proteinExistence type="predicted"/>